<evidence type="ECO:0000259" key="5">
    <source>
        <dbReference type="PROSITE" id="PS50048"/>
    </source>
</evidence>
<dbReference type="SMART" id="SM00906">
    <property type="entry name" value="Fungal_trans"/>
    <property type="match status" value="1"/>
</dbReference>
<evidence type="ECO:0000256" key="4">
    <source>
        <dbReference type="SAM" id="MobiDB-lite"/>
    </source>
</evidence>
<keyword evidence="2" id="KW-0479">Metal-binding</keyword>
<dbReference type="AlphaFoldDB" id="A0A0C3GWL9"/>
<dbReference type="InterPro" id="IPR001138">
    <property type="entry name" value="Zn2Cys6_DnaBD"/>
</dbReference>
<evidence type="ECO:0000313" key="6">
    <source>
        <dbReference type="EMBL" id="KIM95619.1"/>
    </source>
</evidence>
<dbReference type="GO" id="GO:0000981">
    <property type="term" value="F:DNA-binding transcription factor activity, RNA polymerase II-specific"/>
    <property type="evidence" value="ECO:0007669"/>
    <property type="project" value="InterPro"/>
</dbReference>
<feature type="domain" description="Zn(2)-C6 fungal-type" evidence="5">
    <location>
        <begin position="12"/>
        <end position="40"/>
    </location>
</feature>
<dbReference type="GO" id="GO:0008270">
    <property type="term" value="F:zinc ion binding"/>
    <property type="evidence" value="ECO:0007669"/>
    <property type="project" value="InterPro"/>
</dbReference>
<dbReference type="InterPro" id="IPR007219">
    <property type="entry name" value="XnlR_reg_dom"/>
</dbReference>
<dbReference type="OrthoDB" id="2269373at2759"/>
<feature type="compositionally biased region" description="Polar residues" evidence="4">
    <location>
        <begin position="370"/>
        <end position="379"/>
    </location>
</feature>
<evidence type="ECO:0000256" key="2">
    <source>
        <dbReference type="ARBA" id="ARBA00022723"/>
    </source>
</evidence>
<dbReference type="Gene3D" id="4.10.240.10">
    <property type="entry name" value="Zn(2)-C6 fungal-type DNA-binding domain"/>
    <property type="match status" value="1"/>
</dbReference>
<dbReference type="InParanoid" id="A0A0C3GWL9"/>
<protein>
    <recommendedName>
        <fullName evidence="5">Zn(2)-C6 fungal-type domain-containing protein</fullName>
    </recommendedName>
</protein>
<gene>
    <name evidence="6" type="ORF">OIDMADRAFT_148723</name>
</gene>
<dbReference type="CDD" id="cd12148">
    <property type="entry name" value="fungal_TF_MHR"/>
    <property type="match status" value="1"/>
</dbReference>
<dbReference type="Proteomes" id="UP000054321">
    <property type="component" value="Unassembled WGS sequence"/>
</dbReference>
<dbReference type="Pfam" id="PF04082">
    <property type="entry name" value="Fungal_trans"/>
    <property type="match status" value="1"/>
</dbReference>
<dbReference type="EMBL" id="KN832886">
    <property type="protein sequence ID" value="KIM95619.1"/>
    <property type="molecule type" value="Genomic_DNA"/>
</dbReference>
<organism evidence="6 7">
    <name type="scientific">Oidiodendron maius (strain Zn)</name>
    <dbReference type="NCBI Taxonomy" id="913774"/>
    <lineage>
        <taxon>Eukaryota</taxon>
        <taxon>Fungi</taxon>
        <taxon>Dikarya</taxon>
        <taxon>Ascomycota</taxon>
        <taxon>Pezizomycotina</taxon>
        <taxon>Leotiomycetes</taxon>
        <taxon>Leotiomycetes incertae sedis</taxon>
        <taxon>Myxotrichaceae</taxon>
        <taxon>Oidiodendron</taxon>
    </lineage>
</organism>
<feature type="region of interest" description="Disordered" evidence="4">
    <location>
        <begin position="75"/>
        <end position="108"/>
    </location>
</feature>
<keyword evidence="7" id="KW-1185">Reference proteome</keyword>
<dbReference type="PANTHER" id="PTHR31001">
    <property type="entry name" value="UNCHARACTERIZED TRANSCRIPTIONAL REGULATORY PROTEIN"/>
    <property type="match status" value="1"/>
</dbReference>
<sequence length="685" mass="77159">MSTPQRYARVLACALCQHRKIKCDRNEPCSNCVKADVPCTPSTPAPPRKRRRPNQDLRERLARCEELLVQYSGPDQAAATRTSEGAFPLTPVTNSGRQPEAPISQPASNDLRPSCILVHGDDGPRLVDSYLWASLYGELQSMREIVETEDTGDIHVLASEETIPDSSVDLLFSGDDPSTNVADLQPDPVHAFRLWQLFLDRVNPLTKIIHAPTVQPYVLEAAANISSVPVQQQGLLFSIYTMAIVSLSDRECLKLFDMSRDIALHKYTLGAKLSLIRCNFLKNYNMVTLQALILFLCSLEGRYDRYASWIISGIIMRIAQKMGYHRDGEVLNLSPFETEMRRRIWWGVVVQDSNHAMASDLTPSLLPTNSDTKEPQNLNDADLFPNATEPVRPREGPTEMAFCIILHRLYRLTIDAQKEPNGELALGAAMLGQNHDSKNIVNGIQSSLTDSGSHIVMMDRILQDLEKKYVDPKAGNTHIAALSIRPMLMKKVTQMLIPIQEQPEWGTEILNPEDNIFKVLIVAHEYGCDAYERMLAVRFEWCMKPLFQLETFAALTGQLCQRPTGLLSDRGWKVVEMLHKQHPELFDMTQKPYMVQAQYTLKAWKARETAITQAGQIVERPTFITQLQDTMLSLDSQSTWKTSSDTSLALVQPESQQMTELEDFLGGYNPSDLTWGTWGDPLNDI</sequence>
<dbReference type="InterPro" id="IPR036864">
    <property type="entry name" value="Zn2-C6_fun-type_DNA-bd_sf"/>
</dbReference>
<dbReference type="PANTHER" id="PTHR31001:SF85">
    <property type="entry name" value="ZN(II)2CYS6 TRANSCRIPTION FACTOR (EUROFUNG)"/>
    <property type="match status" value="1"/>
</dbReference>
<reference evidence="7" key="2">
    <citation type="submission" date="2015-01" db="EMBL/GenBank/DDBJ databases">
        <title>Evolutionary Origins and Diversification of the Mycorrhizal Mutualists.</title>
        <authorList>
            <consortium name="DOE Joint Genome Institute"/>
            <consortium name="Mycorrhizal Genomics Consortium"/>
            <person name="Kohler A."/>
            <person name="Kuo A."/>
            <person name="Nagy L.G."/>
            <person name="Floudas D."/>
            <person name="Copeland A."/>
            <person name="Barry K.W."/>
            <person name="Cichocki N."/>
            <person name="Veneault-Fourrey C."/>
            <person name="LaButti K."/>
            <person name="Lindquist E.A."/>
            <person name="Lipzen A."/>
            <person name="Lundell T."/>
            <person name="Morin E."/>
            <person name="Murat C."/>
            <person name="Riley R."/>
            <person name="Ohm R."/>
            <person name="Sun H."/>
            <person name="Tunlid A."/>
            <person name="Henrissat B."/>
            <person name="Grigoriev I.V."/>
            <person name="Hibbett D.S."/>
            <person name="Martin F."/>
        </authorList>
    </citation>
    <scope>NUCLEOTIDE SEQUENCE [LARGE SCALE GENOMIC DNA]</scope>
    <source>
        <strain evidence="7">Zn</strain>
    </source>
</reference>
<dbReference type="PROSITE" id="PS50048">
    <property type="entry name" value="ZN2_CY6_FUNGAL_2"/>
    <property type="match status" value="1"/>
</dbReference>
<comment type="subcellular location">
    <subcellularLocation>
        <location evidence="1">Nucleus</location>
    </subcellularLocation>
</comment>
<proteinExistence type="predicted"/>
<dbReference type="InterPro" id="IPR050613">
    <property type="entry name" value="Sec_Metabolite_Reg"/>
</dbReference>
<dbReference type="CDD" id="cd00067">
    <property type="entry name" value="GAL4"/>
    <property type="match status" value="1"/>
</dbReference>
<feature type="region of interest" description="Disordered" evidence="4">
    <location>
        <begin position="370"/>
        <end position="391"/>
    </location>
</feature>
<dbReference type="Pfam" id="PF00172">
    <property type="entry name" value="Zn_clus"/>
    <property type="match status" value="1"/>
</dbReference>
<evidence type="ECO:0000313" key="7">
    <source>
        <dbReference type="Proteomes" id="UP000054321"/>
    </source>
</evidence>
<evidence type="ECO:0000256" key="3">
    <source>
        <dbReference type="ARBA" id="ARBA00023242"/>
    </source>
</evidence>
<dbReference type="GO" id="GO:0006351">
    <property type="term" value="P:DNA-templated transcription"/>
    <property type="evidence" value="ECO:0007669"/>
    <property type="project" value="InterPro"/>
</dbReference>
<keyword evidence="3" id="KW-0539">Nucleus</keyword>
<dbReference type="SMART" id="SM00066">
    <property type="entry name" value="GAL4"/>
    <property type="match status" value="1"/>
</dbReference>
<evidence type="ECO:0000256" key="1">
    <source>
        <dbReference type="ARBA" id="ARBA00004123"/>
    </source>
</evidence>
<accession>A0A0C3GWL9</accession>
<dbReference type="SUPFAM" id="SSF57701">
    <property type="entry name" value="Zn2/Cys6 DNA-binding domain"/>
    <property type="match status" value="1"/>
</dbReference>
<name>A0A0C3GWL9_OIDMZ</name>
<reference evidence="6 7" key="1">
    <citation type="submission" date="2014-04" db="EMBL/GenBank/DDBJ databases">
        <authorList>
            <consortium name="DOE Joint Genome Institute"/>
            <person name="Kuo A."/>
            <person name="Martino E."/>
            <person name="Perotto S."/>
            <person name="Kohler A."/>
            <person name="Nagy L.G."/>
            <person name="Floudas D."/>
            <person name="Copeland A."/>
            <person name="Barry K.W."/>
            <person name="Cichocki N."/>
            <person name="Veneault-Fourrey C."/>
            <person name="LaButti K."/>
            <person name="Lindquist E.A."/>
            <person name="Lipzen A."/>
            <person name="Lundell T."/>
            <person name="Morin E."/>
            <person name="Murat C."/>
            <person name="Sun H."/>
            <person name="Tunlid A."/>
            <person name="Henrissat B."/>
            <person name="Grigoriev I.V."/>
            <person name="Hibbett D.S."/>
            <person name="Martin F."/>
            <person name="Nordberg H.P."/>
            <person name="Cantor M.N."/>
            <person name="Hua S.X."/>
        </authorList>
    </citation>
    <scope>NUCLEOTIDE SEQUENCE [LARGE SCALE GENOMIC DNA]</scope>
    <source>
        <strain evidence="6 7">Zn</strain>
    </source>
</reference>
<dbReference type="STRING" id="913774.A0A0C3GWL9"/>
<dbReference type="GO" id="GO:0003677">
    <property type="term" value="F:DNA binding"/>
    <property type="evidence" value="ECO:0007669"/>
    <property type="project" value="InterPro"/>
</dbReference>
<dbReference type="HOGENOM" id="CLU_004083_5_2_1"/>
<dbReference type="GO" id="GO:0005634">
    <property type="term" value="C:nucleus"/>
    <property type="evidence" value="ECO:0007669"/>
    <property type="project" value="UniProtKB-SubCell"/>
</dbReference>